<keyword evidence="3" id="KW-1185">Reference proteome</keyword>
<feature type="compositionally biased region" description="Polar residues" evidence="1">
    <location>
        <begin position="12"/>
        <end position="26"/>
    </location>
</feature>
<evidence type="ECO:0000313" key="3">
    <source>
        <dbReference type="Proteomes" id="UP001152799"/>
    </source>
</evidence>
<gene>
    <name evidence="2" type="ORF">CEUTPL_LOCUS1076</name>
</gene>
<dbReference type="Proteomes" id="UP001152799">
    <property type="component" value="Chromosome 1"/>
</dbReference>
<proteinExistence type="predicted"/>
<dbReference type="OrthoDB" id="6771235at2759"/>
<evidence type="ECO:0000313" key="2">
    <source>
        <dbReference type="EMBL" id="CAG9760340.1"/>
    </source>
</evidence>
<accession>A0A9N9MHE4</accession>
<sequence>MPPPDGEGVEGTLNNALNDSGGSDNTMEIPENYGNNVAPTKQPDNDQPKKMFNIFSDKYNIKFIYVMIESTESENFGRIHPLKDANDLLSNSALKAEKLRAFIPNHILESKGIIRGVDTFFSEEYISTNIKSSSRLISVKRMEKNVTDKDGQSIKVKKQMVLLTFEEPMFPFTFGPSTALAPNTLSNQDILEKEKNNLINSISGYVISLLGKIKTIEDIKNIKLDSLKTEMVELIVTSTYNS</sequence>
<name>A0A9N9MHE4_9CUCU</name>
<dbReference type="EMBL" id="OU892277">
    <property type="protein sequence ID" value="CAG9760340.1"/>
    <property type="molecule type" value="Genomic_DNA"/>
</dbReference>
<evidence type="ECO:0000256" key="1">
    <source>
        <dbReference type="SAM" id="MobiDB-lite"/>
    </source>
</evidence>
<feature type="region of interest" description="Disordered" evidence="1">
    <location>
        <begin position="1"/>
        <end position="48"/>
    </location>
</feature>
<dbReference type="AlphaFoldDB" id="A0A9N9MHE4"/>
<reference evidence="2" key="1">
    <citation type="submission" date="2022-01" db="EMBL/GenBank/DDBJ databases">
        <authorList>
            <person name="King R."/>
        </authorList>
    </citation>
    <scope>NUCLEOTIDE SEQUENCE</scope>
</reference>
<protein>
    <submittedName>
        <fullName evidence="2">Uncharacterized protein</fullName>
    </submittedName>
</protein>
<organism evidence="2 3">
    <name type="scientific">Ceutorhynchus assimilis</name>
    <name type="common">cabbage seed weevil</name>
    <dbReference type="NCBI Taxonomy" id="467358"/>
    <lineage>
        <taxon>Eukaryota</taxon>
        <taxon>Metazoa</taxon>
        <taxon>Ecdysozoa</taxon>
        <taxon>Arthropoda</taxon>
        <taxon>Hexapoda</taxon>
        <taxon>Insecta</taxon>
        <taxon>Pterygota</taxon>
        <taxon>Neoptera</taxon>
        <taxon>Endopterygota</taxon>
        <taxon>Coleoptera</taxon>
        <taxon>Polyphaga</taxon>
        <taxon>Cucujiformia</taxon>
        <taxon>Curculionidae</taxon>
        <taxon>Ceutorhynchinae</taxon>
        <taxon>Ceutorhynchus</taxon>
    </lineage>
</organism>